<evidence type="ECO:0000256" key="14">
    <source>
        <dbReference type="ARBA" id="ARBA00023136"/>
    </source>
</evidence>
<keyword evidence="6" id="KW-0808">Transferase</keyword>
<evidence type="ECO:0000256" key="17">
    <source>
        <dbReference type="ARBA" id="ARBA00048889"/>
    </source>
</evidence>
<evidence type="ECO:0000256" key="2">
    <source>
        <dbReference type="ARBA" id="ARBA00004229"/>
    </source>
</evidence>
<evidence type="ECO:0000313" key="20">
    <source>
        <dbReference type="EMBL" id="KIY69630.1"/>
    </source>
</evidence>
<dbReference type="GO" id="GO:0010276">
    <property type="term" value="F:phytol kinase activity"/>
    <property type="evidence" value="ECO:0007669"/>
    <property type="project" value="UniProtKB-EC"/>
</dbReference>
<dbReference type="GO" id="GO:0016020">
    <property type="term" value="C:membrane"/>
    <property type="evidence" value="ECO:0007669"/>
    <property type="project" value="UniProtKB-SubCell"/>
</dbReference>
<gene>
    <name evidence="20" type="ORF">CYLTODRAFT_224276</name>
</gene>
<evidence type="ECO:0000256" key="6">
    <source>
        <dbReference type="ARBA" id="ARBA00022679"/>
    </source>
</evidence>
<organism evidence="20 21">
    <name type="scientific">Cylindrobasidium torrendii FP15055 ss-10</name>
    <dbReference type="NCBI Taxonomy" id="1314674"/>
    <lineage>
        <taxon>Eukaryota</taxon>
        <taxon>Fungi</taxon>
        <taxon>Dikarya</taxon>
        <taxon>Basidiomycota</taxon>
        <taxon>Agaricomycotina</taxon>
        <taxon>Agaricomycetes</taxon>
        <taxon>Agaricomycetidae</taxon>
        <taxon>Agaricales</taxon>
        <taxon>Marasmiineae</taxon>
        <taxon>Physalacriaceae</taxon>
        <taxon>Cylindrobasidium</taxon>
    </lineage>
</organism>
<proteinExistence type="inferred from homology"/>
<comment type="pathway">
    <text evidence="15">Cofactor biosynthesis; tocopherol biosynthesis.</text>
</comment>
<dbReference type="PANTHER" id="PTHR32523">
    <property type="entry name" value="PHYTOL KINASE 1, CHLOROPLASTIC"/>
    <property type="match status" value="1"/>
</dbReference>
<name>A0A0D7BHG7_9AGAR</name>
<dbReference type="EC" id="2.7.1.182" evidence="16"/>
<keyword evidence="9 18" id="KW-0863">Zinc-finger</keyword>
<comment type="subcellular location">
    <subcellularLocation>
        <location evidence="1">Membrane</location>
        <topology evidence="1">Multi-pass membrane protein</topology>
    </subcellularLocation>
    <subcellularLocation>
        <location evidence="2">Plastid</location>
        <location evidence="2">Chloroplast</location>
    </subcellularLocation>
</comment>
<protein>
    <recommendedName>
        <fullName evidence="16">phytol kinase</fullName>
        <ecNumber evidence="16">2.7.1.182</ecNumber>
    </recommendedName>
</protein>
<evidence type="ECO:0000313" key="21">
    <source>
        <dbReference type="Proteomes" id="UP000054007"/>
    </source>
</evidence>
<dbReference type="PROSITE" id="PS50865">
    <property type="entry name" value="ZF_MYND_2"/>
    <property type="match status" value="1"/>
</dbReference>
<dbReference type="EMBL" id="KN880481">
    <property type="protein sequence ID" value="KIY69630.1"/>
    <property type="molecule type" value="Genomic_DNA"/>
</dbReference>
<keyword evidence="4" id="KW-0150">Chloroplast</keyword>
<evidence type="ECO:0000256" key="8">
    <source>
        <dbReference type="ARBA" id="ARBA00022723"/>
    </source>
</evidence>
<evidence type="ECO:0000256" key="13">
    <source>
        <dbReference type="ARBA" id="ARBA00022989"/>
    </source>
</evidence>
<evidence type="ECO:0000256" key="5">
    <source>
        <dbReference type="ARBA" id="ARBA00022640"/>
    </source>
</evidence>
<evidence type="ECO:0000256" key="11">
    <source>
        <dbReference type="ARBA" id="ARBA00022833"/>
    </source>
</evidence>
<dbReference type="InterPro" id="IPR002893">
    <property type="entry name" value="Znf_MYND"/>
</dbReference>
<evidence type="ECO:0000256" key="3">
    <source>
        <dbReference type="ARBA" id="ARBA00010794"/>
    </source>
</evidence>
<comment type="catalytic activity">
    <reaction evidence="17">
        <text>phytol + CTP = phytyl phosphate + CDP + H(+)</text>
        <dbReference type="Rhea" id="RHEA:38055"/>
        <dbReference type="ChEBI" id="CHEBI:15378"/>
        <dbReference type="ChEBI" id="CHEBI:17327"/>
        <dbReference type="ChEBI" id="CHEBI:37563"/>
        <dbReference type="ChEBI" id="CHEBI:58069"/>
        <dbReference type="ChEBI" id="CHEBI:75483"/>
        <dbReference type="EC" id="2.7.1.182"/>
    </reaction>
</comment>
<evidence type="ECO:0000256" key="12">
    <source>
        <dbReference type="ARBA" id="ARBA00022946"/>
    </source>
</evidence>
<evidence type="ECO:0000256" key="10">
    <source>
        <dbReference type="ARBA" id="ARBA00022777"/>
    </source>
</evidence>
<dbReference type="STRING" id="1314674.A0A0D7BHG7"/>
<comment type="similarity">
    <text evidence="3">Belongs to the polyprenol kinase family.</text>
</comment>
<keyword evidence="12" id="KW-0809">Transit peptide</keyword>
<keyword evidence="13" id="KW-1133">Transmembrane helix</keyword>
<keyword evidence="11" id="KW-0862">Zinc</keyword>
<evidence type="ECO:0000256" key="1">
    <source>
        <dbReference type="ARBA" id="ARBA00004141"/>
    </source>
</evidence>
<dbReference type="Proteomes" id="UP000054007">
    <property type="component" value="Unassembled WGS sequence"/>
</dbReference>
<dbReference type="InterPro" id="IPR039606">
    <property type="entry name" value="Phytol/farnesol_kinase"/>
</dbReference>
<keyword evidence="7" id="KW-0812">Transmembrane</keyword>
<keyword evidence="21" id="KW-1185">Reference proteome</keyword>
<feature type="domain" description="MYND-type" evidence="19">
    <location>
        <begin position="447"/>
        <end position="502"/>
    </location>
</feature>
<evidence type="ECO:0000256" key="15">
    <source>
        <dbReference type="ARBA" id="ARBA00024015"/>
    </source>
</evidence>
<keyword evidence="14" id="KW-0472">Membrane</keyword>
<evidence type="ECO:0000256" key="9">
    <source>
        <dbReference type="ARBA" id="ARBA00022771"/>
    </source>
</evidence>
<evidence type="ECO:0000256" key="4">
    <source>
        <dbReference type="ARBA" id="ARBA00022528"/>
    </source>
</evidence>
<evidence type="ECO:0000259" key="19">
    <source>
        <dbReference type="PROSITE" id="PS50865"/>
    </source>
</evidence>
<evidence type="ECO:0000256" key="16">
    <source>
        <dbReference type="ARBA" id="ARBA00039024"/>
    </source>
</evidence>
<accession>A0A0D7BHG7</accession>
<evidence type="ECO:0000256" key="18">
    <source>
        <dbReference type="PROSITE-ProRule" id="PRU00134"/>
    </source>
</evidence>
<sequence>MTKVPHSSVWCPVAPDIHYNTMSEAKNDALNLSNPDARRLAALKYLRHRIANYPAAFDTFVLPLLAFYLHPSKCPSVADSPSIWDDQLDFVWSCLLLLRESASGGNTGKMIVEDALKKWWPGLSKWMLYLFRRAIGAGDILEGKWRDVLVTALSFAGLSLVISDTQIADATWHRSEDVGFAFVQLGHSITAYVLAKYSSDPPEDSYETIAMVSNMIAHRIITTAATTRLPGTTPTITKLLTLPSLGESAITSLVTAISIRPLPFTVLDSVLMSVNDTAGTLGNRFRLAEKRALYWNTMALRAIVKQKSNGLLTPLTRDLVPRCAETALIYMYFALAYMSRDIIPDLAHLQIFRILVELAPLMDCPSTVCDTTLKTTVQRFLFRLTLFAGWKCIARAVGPHIEALRVYESGGDFVDGAIIESKRSFIEVFSELHEASITYGDRSQRICWNPTCRAATPEHYGLGNGPLCRECSRCQAVAYCSNECQREHWNLGHKTLGHKEECQWVREAEQSYRSERRPGREATMMKQGPPILLKQKTFMYHYIEQILTKNLDLIYTHFVDPATGAYINVDDTIYVMFFENPPVYFKKGPIQDSFWGYALSEVHRFVQFGVPWNMRDSAFHRKVGPPDMQILFGTVELPAEGDVLERGSVLQLGPTCSQTLGCPLGGWRVERRTG</sequence>
<reference evidence="20 21" key="1">
    <citation type="journal article" date="2015" name="Fungal Genet. Biol.">
        <title>Evolution of novel wood decay mechanisms in Agaricales revealed by the genome sequences of Fistulina hepatica and Cylindrobasidium torrendii.</title>
        <authorList>
            <person name="Floudas D."/>
            <person name="Held B.W."/>
            <person name="Riley R."/>
            <person name="Nagy L.G."/>
            <person name="Koehler G."/>
            <person name="Ransdell A.S."/>
            <person name="Younus H."/>
            <person name="Chow J."/>
            <person name="Chiniquy J."/>
            <person name="Lipzen A."/>
            <person name="Tritt A."/>
            <person name="Sun H."/>
            <person name="Haridas S."/>
            <person name="LaButti K."/>
            <person name="Ohm R.A."/>
            <person name="Kues U."/>
            <person name="Blanchette R.A."/>
            <person name="Grigoriev I.V."/>
            <person name="Minto R.E."/>
            <person name="Hibbett D.S."/>
        </authorList>
    </citation>
    <scope>NUCLEOTIDE SEQUENCE [LARGE SCALE GENOMIC DNA]</scope>
    <source>
        <strain evidence="20 21">FP15055 ss-10</strain>
    </source>
</reference>
<dbReference type="PANTHER" id="PTHR32523:SF8">
    <property type="entry name" value="DOLICHOL KINASE"/>
    <property type="match status" value="1"/>
</dbReference>
<dbReference type="GO" id="GO:0008270">
    <property type="term" value="F:zinc ion binding"/>
    <property type="evidence" value="ECO:0007669"/>
    <property type="project" value="UniProtKB-KW"/>
</dbReference>
<dbReference type="SUPFAM" id="SSF144232">
    <property type="entry name" value="HIT/MYND zinc finger-like"/>
    <property type="match status" value="1"/>
</dbReference>
<dbReference type="OrthoDB" id="432970at2759"/>
<keyword evidence="5" id="KW-0934">Plastid</keyword>
<dbReference type="Gene3D" id="6.10.140.2220">
    <property type="match status" value="1"/>
</dbReference>
<keyword evidence="10" id="KW-0418">Kinase</keyword>
<dbReference type="Pfam" id="PF01753">
    <property type="entry name" value="zf-MYND"/>
    <property type="match status" value="1"/>
</dbReference>
<evidence type="ECO:0000256" key="7">
    <source>
        <dbReference type="ARBA" id="ARBA00022692"/>
    </source>
</evidence>
<keyword evidence="8" id="KW-0479">Metal-binding</keyword>
<dbReference type="AlphaFoldDB" id="A0A0D7BHG7"/>